<dbReference type="Pfam" id="PF13474">
    <property type="entry name" value="SnoaL_3"/>
    <property type="match status" value="1"/>
</dbReference>
<gene>
    <name evidence="2" type="ORF">BN159_8402</name>
</gene>
<dbReference type="eggNOG" id="COG4875">
    <property type="taxonomic scope" value="Bacteria"/>
</dbReference>
<sequence length="147" mass="16708">MHEVNRLRAALGLFVEDVFASVPRKDQRARGECYLRGLMLDGRRKSIQPMVLFIAEDAVYWFSDGSHRGIEEIRSAIGKTFATILDEVYEVRELEWPVLTSDVAVCRCRFAWTGVVNGELRSGRGRGTNGIVRRDGELKMLHEHLSS</sequence>
<dbReference type="Gene3D" id="3.10.450.50">
    <property type="match status" value="1"/>
</dbReference>
<dbReference type="STRING" id="1214101.BN159_8402"/>
<reference evidence="2 3" key="1">
    <citation type="journal article" date="2012" name="J. Bacteriol.">
        <title>Genome sequence of the bacterium Streptomyces davawensis JCM 4913 and heterologous production of the unique antibiotic roseoflavin.</title>
        <authorList>
            <person name="Jankowitsch F."/>
            <person name="Schwarz J."/>
            <person name="Ruckert C."/>
            <person name="Gust B."/>
            <person name="Szczepanowski R."/>
            <person name="Blom J."/>
            <person name="Pelzer S."/>
            <person name="Kalinowski J."/>
            <person name="Mack M."/>
        </authorList>
    </citation>
    <scope>NUCLEOTIDE SEQUENCE [LARGE SCALE GENOMIC DNA]</scope>
    <source>
        <strain evidence="3">DSM 101723 / JCM 4913 / KCC S-0913 / 768</strain>
    </source>
</reference>
<evidence type="ECO:0000313" key="3">
    <source>
        <dbReference type="Proteomes" id="UP000008043"/>
    </source>
</evidence>
<evidence type="ECO:0000259" key="1">
    <source>
        <dbReference type="Pfam" id="PF13474"/>
    </source>
</evidence>
<dbReference type="EMBL" id="HE971709">
    <property type="protein sequence ID" value="CCK32780.1"/>
    <property type="molecule type" value="Genomic_DNA"/>
</dbReference>
<dbReference type="Proteomes" id="UP000008043">
    <property type="component" value="Chromosome"/>
</dbReference>
<dbReference type="AlphaFoldDB" id="K4RGF3"/>
<dbReference type="KEGG" id="sdv:BN159_8402"/>
<dbReference type="SUPFAM" id="SSF54427">
    <property type="entry name" value="NTF2-like"/>
    <property type="match status" value="1"/>
</dbReference>
<keyword evidence="3" id="KW-1185">Reference proteome</keyword>
<name>K4RGF3_STRDJ</name>
<dbReference type="eggNOG" id="COG5659">
    <property type="taxonomic scope" value="Bacteria"/>
</dbReference>
<feature type="domain" description="SnoaL-like" evidence="1">
    <location>
        <begin position="47"/>
        <end position="146"/>
    </location>
</feature>
<dbReference type="HOGENOM" id="CLU_1766938_0_0_11"/>
<proteinExistence type="predicted"/>
<dbReference type="PATRIC" id="fig|1214101.3.peg.8497"/>
<organism evidence="2 3">
    <name type="scientific">Streptomyces davaonensis (strain DSM 101723 / JCM 4913 / KCC S-0913 / 768)</name>
    <dbReference type="NCBI Taxonomy" id="1214101"/>
    <lineage>
        <taxon>Bacteria</taxon>
        <taxon>Bacillati</taxon>
        <taxon>Actinomycetota</taxon>
        <taxon>Actinomycetes</taxon>
        <taxon>Kitasatosporales</taxon>
        <taxon>Streptomycetaceae</taxon>
        <taxon>Streptomyces</taxon>
    </lineage>
</organism>
<accession>K4RGF3</accession>
<evidence type="ECO:0000313" key="2">
    <source>
        <dbReference type="EMBL" id="CCK32780.1"/>
    </source>
</evidence>
<protein>
    <recommendedName>
        <fullName evidence="1">SnoaL-like domain-containing protein</fullName>
    </recommendedName>
</protein>
<dbReference type="InterPro" id="IPR032710">
    <property type="entry name" value="NTF2-like_dom_sf"/>
</dbReference>
<dbReference type="InterPro" id="IPR037401">
    <property type="entry name" value="SnoaL-like"/>
</dbReference>